<reference evidence="1" key="1">
    <citation type="submission" date="2014-07" db="EMBL/GenBank/DDBJ databases">
        <authorList>
            <person name="Martin A.A"/>
            <person name="De Silva N."/>
        </authorList>
    </citation>
    <scope>NUCLEOTIDE SEQUENCE</scope>
</reference>
<name>A0A0K0G1T4_STRVS</name>
<sequence length="71" mass="8204">MHKPINRLTSFGCPFFRKETDTYNILFLCVTPAKNMYISFSCLLLTGKRSSSQIGGMYTLLSNRTFSFIFF</sequence>
<dbReference type="Proteomes" id="UP000035680">
    <property type="component" value="Unassembled WGS sequence"/>
</dbReference>
<protein>
    <submittedName>
        <fullName evidence="2">Ovule protein</fullName>
    </submittedName>
</protein>
<organism evidence="1 2">
    <name type="scientific">Strongyloides venezuelensis</name>
    <name type="common">Threadworm</name>
    <dbReference type="NCBI Taxonomy" id="75913"/>
    <lineage>
        <taxon>Eukaryota</taxon>
        <taxon>Metazoa</taxon>
        <taxon>Ecdysozoa</taxon>
        <taxon>Nematoda</taxon>
        <taxon>Chromadorea</taxon>
        <taxon>Rhabditida</taxon>
        <taxon>Tylenchina</taxon>
        <taxon>Panagrolaimomorpha</taxon>
        <taxon>Strongyloidoidea</taxon>
        <taxon>Strongyloididae</taxon>
        <taxon>Strongyloides</taxon>
    </lineage>
</organism>
<evidence type="ECO:0000313" key="1">
    <source>
        <dbReference type="Proteomes" id="UP000035680"/>
    </source>
</evidence>
<dbReference type="AlphaFoldDB" id="A0A0K0G1T4"/>
<evidence type="ECO:0000313" key="2">
    <source>
        <dbReference type="WBParaSite" id="SVE_1867700.1"/>
    </source>
</evidence>
<keyword evidence="1" id="KW-1185">Reference proteome</keyword>
<dbReference type="WBParaSite" id="SVE_1867700.1">
    <property type="protein sequence ID" value="SVE_1867700.1"/>
    <property type="gene ID" value="SVE_1867700"/>
</dbReference>
<reference evidence="2" key="2">
    <citation type="submission" date="2015-08" db="UniProtKB">
        <authorList>
            <consortium name="WormBaseParasite"/>
        </authorList>
    </citation>
    <scope>IDENTIFICATION</scope>
</reference>
<accession>A0A0K0G1T4</accession>
<proteinExistence type="predicted"/>